<comment type="caution">
    <text evidence="1">The sequence shown here is derived from an EMBL/GenBank/DDBJ whole genome shotgun (WGS) entry which is preliminary data.</text>
</comment>
<dbReference type="OrthoDB" id="414157at2759"/>
<dbReference type="Proteomes" id="UP000649617">
    <property type="component" value="Unassembled WGS sequence"/>
</dbReference>
<keyword evidence="2" id="KW-1185">Reference proteome</keyword>
<dbReference type="EMBL" id="CAJNIZ010031624">
    <property type="protein sequence ID" value="CAE7531665.1"/>
    <property type="molecule type" value="Genomic_DNA"/>
</dbReference>
<dbReference type="AlphaFoldDB" id="A0A812TQB0"/>
<organism evidence="1 2">
    <name type="scientific">Symbiodinium pilosum</name>
    <name type="common">Dinoflagellate</name>
    <dbReference type="NCBI Taxonomy" id="2952"/>
    <lineage>
        <taxon>Eukaryota</taxon>
        <taxon>Sar</taxon>
        <taxon>Alveolata</taxon>
        <taxon>Dinophyceae</taxon>
        <taxon>Suessiales</taxon>
        <taxon>Symbiodiniaceae</taxon>
        <taxon>Symbiodinium</taxon>
    </lineage>
</organism>
<accession>A0A812TQB0</accession>
<reference evidence="1" key="1">
    <citation type="submission" date="2021-02" db="EMBL/GenBank/DDBJ databases">
        <authorList>
            <person name="Dougan E. K."/>
            <person name="Rhodes N."/>
            <person name="Thang M."/>
            <person name="Chan C."/>
        </authorList>
    </citation>
    <scope>NUCLEOTIDE SEQUENCE</scope>
</reference>
<sequence length="129" mass="13884">VRAFVAVAKAYAAKGRLVLAASTLTQMRGAGHRVTAATFATLLAPLAIGPKRPGEAELLLRQMASLDVDIPGRFAVGCLQRAMGIRRLRFLRQNLFVGIGPAPTAAPEDAGNNCWDELQLMWQRQQDSG</sequence>
<evidence type="ECO:0000313" key="2">
    <source>
        <dbReference type="Proteomes" id="UP000649617"/>
    </source>
</evidence>
<protein>
    <submittedName>
        <fullName evidence="1">KARS protein</fullName>
    </submittedName>
</protein>
<evidence type="ECO:0000313" key="1">
    <source>
        <dbReference type="EMBL" id="CAE7531665.1"/>
    </source>
</evidence>
<proteinExistence type="predicted"/>
<name>A0A812TQB0_SYMPI</name>
<gene>
    <name evidence="1" type="primary">KARS</name>
    <name evidence="1" type="ORF">SPIL2461_LOCUS14010</name>
</gene>
<feature type="non-terminal residue" evidence="1">
    <location>
        <position position="129"/>
    </location>
</feature>